<reference evidence="8 9" key="1">
    <citation type="submission" date="2016-11" db="EMBL/GenBank/DDBJ databases">
        <authorList>
            <person name="Jaros S."/>
            <person name="Januszkiewicz K."/>
            <person name="Wedrychowicz H."/>
        </authorList>
    </citation>
    <scope>NUCLEOTIDE SEQUENCE [LARGE SCALE GENOMIC DNA]</scope>
    <source>
        <strain evidence="8 9">DSM 15212</strain>
    </source>
</reference>
<dbReference type="SUPFAM" id="SSF103481">
    <property type="entry name" value="Multidrug resistance efflux transporter EmrE"/>
    <property type="match status" value="2"/>
</dbReference>
<dbReference type="Pfam" id="PF00892">
    <property type="entry name" value="EamA"/>
    <property type="match status" value="2"/>
</dbReference>
<evidence type="ECO:0000256" key="2">
    <source>
        <dbReference type="ARBA" id="ARBA00007362"/>
    </source>
</evidence>
<feature type="transmembrane region" description="Helical" evidence="6">
    <location>
        <begin position="37"/>
        <end position="54"/>
    </location>
</feature>
<feature type="transmembrane region" description="Helical" evidence="6">
    <location>
        <begin position="141"/>
        <end position="163"/>
    </location>
</feature>
<evidence type="ECO:0000256" key="4">
    <source>
        <dbReference type="ARBA" id="ARBA00022989"/>
    </source>
</evidence>
<dbReference type="EMBL" id="FRAG01000036">
    <property type="protein sequence ID" value="SHK21169.1"/>
    <property type="molecule type" value="Genomic_DNA"/>
</dbReference>
<evidence type="ECO:0000256" key="3">
    <source>
        <dbReference type="ARBA" id="ARBA00022692"/>
    </source>
</evidence>
<keyword evidence="5 6" id="KW-0472">Membrane</keyword>
<keyword evidence="4 6" id="KW-1133">Transmembrane helix</keyword>
<evidence type="ECO:0000256" key="5">
    <source>
        <dbReference type="ARBA" id="ARBA00023136"/>
    </source>
</evidence>
<proteinExistence type="inferred from homology"/>
<evidence type="ECO:0000313" key="8">
    <source>
        <dbReference type="EMBL" id="SHK21169.1"/>
    </source>
</evidence>
<feature type="transmembrane region" description="Helical" evidence="6">
    <location>
        <begin position="119"/>
        <end position="135"/>
    </location>
</feature>
<feature type="transmembrane region" description="Helical" evidence="6">
    <location>
        <begin position="95"/>
        <end position="112"/>
    </location>
</feature>
<gene>
    <name evidence="8" type="ORF">SAMN02745912_02627</name>
</gene>
<feature type="domain" description="EamA" evidence="7">
    <location>
        <begin position="6"/>
        <end position="135"/>
    </location>
</feature>
<keyword evidence="9" id="KW-1185">Reference proteome</keyword>
<feature type="transmembrane region" description="Helical" evidence="6">
    <location>
        <begin position="175"/>
        <end position="192"/>
    </location>
</feature>
<dbReference type="OrthoDB" id="5148831at2"/>
<feature type="transmembrane region" description="Helical" evidence="6">
    <location>
        <begin position="204"/>
        <end position="221"/>
    </location>
</feature>
<dbReference type="PANTHER" id="PTHR22911:SF6">
    <property type="entry name" value="SOLUTE CARRIER FAMILY 35 MEMBER G1"/>
    <property type="match status" value="1"/>
</dbReference>
<comment type="similarity">
    <text evidence="2">Belongs to the EamA transporter family.</text>
</comment>
<evidence type="ECO:0000256" key="1">
    <source>
        <dbReference type="ARBA" id="ARBA00004141"/>
    </source>
</evidence>
<keyword evidence="3 6" id="KW-0812">Transmembrane</keyword>
<dbReference type="InterPro" id="IPR037185">
    <property type="entry name" value="EmrE-like"/>
</dbReference>
<accession>A0A1M6QLK8</accession>
<sequence>MNQETKGIICLLLSSFFFAVMGAAVKSTPTIPIAQKIFFRNLVGVIITGIILIRDKENLIGSNIRLLTLRSIFGLLGVAANFYAISKLPLSDAALLNRMSPFFVILLSLVFLKEHVVKYQIYSMLIALLGASFIIKPQFDYTIIPALIGLLSASFAAAGYTCVRQLRIYSSPYKIVFFFCMFSCLTAIPFMLIGDFNYPNSKEFALLLLIGLSATAAQIFMTTGYKFAPASRLAIYGYANILFSAVLGIIIWGEFPDLLSVTGGIMIILGGLINYIAINNRTKLQ</sequence>
<dbReference type="Proteomes" id="UP000184465">
    <property type="component" value="Unassembled WGS sequence"/>
</dbReference>
<organism evidence="8 9">
    <name type="scientific">Paramaledivibacter caminithermalis (strain DSM 15212 / CIP 107654 / DViRD3)</name>
    <name type="common">Clostridium caminithermale</name>
    <dbReference type="NCBI Taxonomy" id="1121301"/>
    <lineage>
        <taxon>Bacteria</taxon>
        <taxon>Bacillati</taxon>
        <taxon>Bacillota</taxon>
        <taxon>Clostridia</taxon>
        <taxon>Peptostreptococcales</taxon>
        <taxon>Caminicellaceae</taxon>
        <taxon>Paramaledivibacter</taxon>
    </lineage>
</organism>
<dbReference type="InterPro" id="IPR000620">
    <property type="entry name" value="EamA_dom"/>
</dbReference>
<dbReference type="GO" id="GO:0016020">
    <property type="term" value="C:membrane"/>
    <property type="evidence" value="ECO:0007669"/>
    <property type="project" value="UniProtKB-SubCell"/>
</dbReference>
<feature type="transmembrane region" description="Helical" evidence="6">
    <location>
        <begin position="66"/>
        <end position="83"/>
    </location>
</feature>
<comment type="subcellular location">
    <subcellularLocation>
        <location evidence="1">Membrane</location>
        <topology evidence="1">Multi-pass membrane protein</topology>
    </subcellularLocation>
</comment>
<evidence type="ECO:0000259" key="7">
    <source>
        <dbReference type="Pfam" id="PF00892"/>
    </source>
</evidence>
<evidence type="ECO:0000313" key="9">
    <source>
        <dbReference type="Proteomes" id="UP000184465"/>
    </source>
</evidence>
<evidence type="ECO:0000256" key="6">
    <source>
        <dbReference type="SAM" id="Phobius"/>
    </source>
</evidence>
<dbReference type="PANTHER" id="PTHR22911">
    <property type="entry name" value="ACYL-MALONYL CONDENSING ENZYME-RELATED"/>
    <property type="match status" value="1"/>
</dbReference>
<name>A0A1M6QLK8_PARC5</name>
<dbReference type="RefSeq" id="WP_073150857.1">
    <property type="nucleotide sequence ID" value="NZ_FRAG01000036.1"/>
</dbReference>
<feature type="transmembrane region" description="Helical" evidence="6">
    <location>
        <begin position="258"/>
        <end position="278"/>
    </location>
</feature>
<feature type="domain" description="EamA" evidence="7">
    <location>
        <begin position="146"/>
        <end position="273"/>
    </location>
</feature>
<dbReference type="AlphaFoldDB" id="A0A1M6QLK8"/>
<protein>
    <submittedName>
        <fullName evidence="8">Permease of the drug/metabolite transporter (DMT) superfamily</fullName>
    </submittedName>
</protein>
<feature type="transmembrane region" description="Helical" evidence="6">
    <location>
        <begin position="233"/>
        <end position="252"/>
    </location>
</feature>